<evidence type="ECO:0000259" key="8">
    <source>
        <dbReference type="PROSITE" id="PS50011"/>
    </source>
</evidence>
<dbReference type="GO" id="GO:0005524">
    <property type="term" value="F:ATP binding"/>
    <property type="evidence" value="ECO:0007669"/>
    <property type="project" value="InterPro"/>
</dbReference>
<name>A0A1V9WYZ2_9ACAR</name>
<keyword evidence="5" id="KW-1053">Target membrane</keyword>
<feature type="region of interest" description="Disordered" evidence="7">
    <location>
        <begin position="680"/>
        <end position="704"/>
    </location>
</feature>
<dbReference type="PROSITE" id="PS50297">
    <property type="entry name" value="ANK_REP_REGION"/>
    <property type="match status" value="2"/>
</dbReference>
<dbReference type="GO" id="GO:0045171">
    <property type="term" value="C:intercellular bridge"/>
    <property type="evidence" value="ECO:0007669"/>
    <property type="project" value="TreeGrafter"/>
</dbReference>
<dbReference type="EMBL" id="MNPL01032719">
    <property type="protein sequence ID" value="OQR66382.1"/>
    <property type="molecule type" value="Genomic_DNA"/>
</dbReference>
<comment type="caution">
    <text evidence="9">The sequence shown here is derived from an EMBL/GenBank/DDBJ whole genome shotgun (WGS) entry which is preliminary data.</text>
</comment>
<evidence type="ECO:0000313" key="9">
    <source>
        <dbReference type="EMBL" id="OQR66382.1"/>
    </source>
</evidence>
<dbReference type="Pfam" id="PF07714">
    <property type="entry name" value="PK_Tyr_Ser-Thr"/>
    <property type="match status" value="1"/>
</dbReference>
<dbReference type="GO" id="GO:0051306">
    <property type="term" value="P:mitotic sister chromatid separation"/>
    <property type="evidence" value="ECO:0007669"/>
    <property type="project" value="InterPro"/>
</dbReference>
<dbReference type="PROSITE" id="PS50011">
    <property type="entry name" value="PROTEIN_KINASE_DOM"/>
    <property type="match status" value="1"/>
</dbReference>
<evidence type="ECO:0000256" key="7">
    <source>
        <dbReference type="SAM" id="MobiDB-lite"/>
    </source>
</evidence>
<feature type="repeat" description="ANK" evidence="6">
    <location>
        <begin position="33"/>
        <end position="65"/>
    </location>
</feature>
<keyword evidence="2" id="KW-0268">Exocytosis</keyword>
<keyword evidence="9" id="KW-0418">Kinase</keyword>
<organism evidence="9 10">
    <name type="scientific">Tropilaelaps mercedesae</name>
    <dbReference type="NCBI Taxonomy" id="418985"/>
    <lineage>
        <taxon>Eukaryota</taxon>
        <taxon>Metazoa</taxon>
        <taxon>Ecdysozoa</taxon>
        <taxon>Arthropoda</taxon>
        <taxon>Chelicerata</taxon>
        <taxon>Arachnida</taxon>
        <taxon>Acari</taxon>
        <taxon>Parasitiformes</taxon>
        <taxon>Mesostigmata</taxon>
        <taxon>Gamasina</taxon>
        <taxon>Dermanyssoidea</taxon>
        <taxon>Laelapidae</taxon>
        <taxon>Tropilaelaps</taxon>
    </lineage>
</organism>
<dbReference type="InParanoid" id="A0A1V9WYZ2"/>
<feature type="domain" description="Protein kinase" evidence="8">
    <location>
        <begin position="164"/>
        <end position="468"/>
    </location>
</feature>
<keyword evidence="4" id="KW-0528">Neurotoxin</keyword>
<dbReference type="InterPro" id="IPR036770">
    <property type="entry name" value="Ankyrin_rpt-contain_sf"/>
</dbReference>
<dbReference type="Proteomes" id="UP000192247">
    <property type="component" value="Unassembled WGS sequence"/>
</dbReference>
<dbReference type="GO" id="GO:0000776">
    <property type="term" value="C:kinetochore"/>
    <property type="evidence" value="ECO:0007669"/>
    <property type="project" value="TreeGrafter"/>
</dbReference>
<dbReference type="Pfam" id="PF13637">
    <property type="entry name" value="Ank_4"/>
    <property type="match status" value="1"/>
</dbReference>
<feature type="region of interest" description="Disordered" evidence="7">
    <location>
        <begin position="614"/>
        <end position="636"/>
    </location>
</feature>
<keyword evidence="10" id="KW-1185">Reference proteome</keyword>
<dbReference type="OrthoDB" id="194358at2759"/>
<dbReference type="GO" id="GO:0044218">
    <property type="term" value="C:other organism cell membrane"/>
    <property type="evidence" value="ECO:0007669"/>
    <property type="project" value="UniProtKB-KW"/>
</dbReference>
<keyword evidence="6" id="KW-0040">ANK repeat</keyword>
<evidence type="ECO:0000256" key="1">
    <source>
        <dbReference type="ARBA" id="ARBA00004175"/>
    </source>
</evidence>
<dbReference type="SMART" id="SM00248">
    <property type="entry name" value="ANK"/>
    <property type="match status" value="3"/>
</dbReference>
<dbReference type="InterPro" id="IPR002110">
    <property type="entry name" value="Ankyrin_rpt"/>
</dbReference>
<dbReference type="SUPFAM" id="SSF56112">
    <property type="entry name" value="Protein kinase-like (PK-like)"/>
    <property type="match status" value="1"/>
</dbReference>
<feature type="compositionally biased region" description="Low complexity" evidence="7">
    <location>
        <begin position="571"/>
        <end position="583"/>
    </location>
</feature>
<feature type="region of interest" description="Disordered" evidence="7">
    <location>
        <begin position="554"/>
        <end position="587"/>
    </location>
</feature>
<dbReference type="Gene3D" id="1.10.510.10">
    <property type="entry name" value="Transferase(Phosphotransferase) domain 1"/>
    <property type="match status" value="1"/>
</dbReference>
<dbReference type="GO" id="GO:0030496">
    <property type="term" value="C:midbody"/>
    <property type="evidence" value="ECO:0007669"/>
    <property type="project" value="TreeGrafter"/>
</dbReference>
<evidence type="ECO:0000256" key="5">
    <source>
        <dbReference type="ARBA" id="ARBA00023298"/>
    </source>
</evidence>
<keyword evidence="4" id="KW-0638">Presynaptic neurotoxin</keyword>
<dbReference type="InterPro" id="IPR011009">
    <property type="entry name" value="Kinase-like_dom_sf"/>
</dbReference>
<accession>A0A1V9WYZ2</accession>
<feature type="compositionally biased region" description="Polar residues" evidence="7">
    <location>
        <begin position="496"/>
        <end position="515"/>
    </location>
</feature>
<proteinExistence type="predicted"/>
<dbReference type="InterPro" id="IPR039339">
    <property type="entry name" value="Tex14"/>
</dbReference>
<feature type="compositionally biased region" description="Basic and acidic residues" evidence="7">
    <location>
        <begin position="746"/>
        <end position="756"/>
    </location>
</feature>
<dbReference type="GO" id="GO:0004672">
    <property type="term" value="F:protein kinase activity"/>
    <property type="evidence" value="ECO:0007669"/>
    <property type="project" value="InterPro"/>
</dbReference>
<dbReference type="GO" id="GO:0007094">
    <property type="term" value="P:mitotic spindle assembly checkpoint signaling"/>
    <property type="evidence" value="ECO:0007669"/>
    <property type="project" value="InterPro"/>
</dbReference>
<dbReference type="PANTHER" id="PTHR23060:SF3">
    <property type="entry name" value="TESTIS EXPRESSED 14, INTERCELLULAR BRIDGE FORMING FACTOR"/>
    <property type="match status" value="1"/>
</dbReference>
<keyword evidence="5" id="KW-0472">Membrane</keyword>
<feature type="region of interest" description="Disordered" evidence="7">
    <location>
        <begin position="496"/>
        <end position="534"/>
    </location>
</feature>
<dbReference type="PANTHER" id="PTHR23060">
    <property type="entry name" value="TESTIS EXPRESSED GENE 14"/>
    <property type="match status" value="1"/>
</dbReference>
<evidence type="ECO:0000313" key="10">
    <source>
        <dbReference type="Proteomes" id="UP000192247"/>
    </source>
</evidence>
<dbReference type="InterPro" id="IPR001245">
    <property type="entry name" value="Ser-Thr/Tyr_kinase_cat_dom"/>
</dbReference>
<feature type="repeat" description="ANK" evidence="6">
    <location>
        <begin position="66"/>
        <end position="98"/>
    </location>
</feature>
<dbReference type="GO" id="GO:0006887">
    <property type="term" value="P:exocytosis"/>
    <property type="evidence" value="ECO:0007669"/>
    <property type="project" value="UniProtKB-KW"/>
</dbReference>
<keyword evidence="4" id="KW-0800">Toxin</keyword>
<dbReference type="GO" id="GO:0043063">
    <property type="term" value="P:intercellular bridge organization"/>
    <property type="evidence" value="ECO:0007669"/>
    <property type="project" value="InterPro"/>
</dbReference>
<evidence type="ECO:0000256" key="4">
    <source>
        <dbReference type="ARBA" id="ARBA00023028"/>
    </source>
</evidence>
<reference evidence="9 10" key="1">
    <citation type="journal article" date="2017" name="Gigascience">
        <title>Draft genome of the honey bee ectoparasitic mite, Tropilaelaps mercedesae, is shaped by the parasitic life history.</title>
        <authorList>
            <person name="Dong X."/>
            <person name="Armstrong S.D."/>
            <person name="Xia D."/>
            <person name="Makepeace B.L."/>
            <person name="Darby A.C."/>
            <person name="Kadowaki T."/>
        </authorList>
    </citation>
    <scope>NUCLEOTIDE SEQUENCE [LARGE SCALE GENOMIC DNA]</scope>
    <source>
        <strain evidence="9">Wuxi-XJTLU</strain>
    </source>
</reference>
<sequence length="967" mass="107502">MTACRLHEAAKANRVKELEKLLDQGYHVDLVEGGFTALYLAVEAGHMNSVQFLLARKANPNARCLGGATAVHVACLRGSPSVLQQLVQCGGDLRLRDDEGRTPCEWARECVDPMARSRVIELVLRKRSDAYRLVEKYVDDKLPTADNCALLKRRLSSGTQRRKWCTERLVTDSGFGPVYQWASEVGVPTHISYVSPGLLLHADEPRTTWSGPMSVMQTMYRDTLRVTVKRSTVNKRVRKSVRSDVILQEIENLRRLSWHPAYLWPVAISPTENMEDAFIVYEAIHFGTLFKVLHDDSTPTLPTDNLIQMLRQICEAVLFLHESGYVHACLNPHAIAVISPTFAKLTGFEFLQDERSQPNDCRKFTIGDRSVQEYYFHWLAPEVLSNGSAKQSSDLYSLATVIWEAFTKLVPWCNEDLDSVYQNMVVHKRGLQITGTLPVDLEGVVRAALMPGITQRQTSLEEIYHELSALMAVGSHDAEPWPSMHNRRITTLLSRQSSQLNKSKTQDISMRSSFRTPPPYIDESENPSPYAGDTFETANMSEHMTMDFPGQPLHAGRKSTTLMSTPKRPDSVSSVGSDTSTTSHDMRQARKAEGIAKARLAKLTSAFVSSAKFISGSPKKTSPPRTNPVGSIRACLEPQTVPSTELTASGLRGQVPPPVVDQSQKFLSIHQKFASHFKADDVASNKNSSNTNNNNSNNPQSKRFLPVDRKFSHAGYMCWSPARVEKSLRFEKDEESMSDNETSGPAEKDPETGQGDYERILSPHIAVQEEAVYARVGKQLKAASAPPVPMRCAIDEVDGLGDRLQAVAVAPPPAVKEEINVADGPSRKKTGAEVRARQEAAKVLRPEVKPIRVERNRKYKLEVITDSEPAVRHHIRIMEINRETGETRVTEEVSVNPTVSFEFMSASSTSDSSAEENGQVAIQRATEQSRVLAHALTPESMRAEITSFLDCLEEEVPVVTFARQSAG</sequence>
<feature type="compositionally biased region" description="Low complexity" evidence="7">
    <location>
        <begin position="684"/>
        <end position="698"/>
    </location>
</feature>
<keyword evidence="3" id="KW-1052">Target cell membrane</keyword>
<evidence type="ECO:0000256" key="6">
    <source>
        <dbReference type="PROSITE-ProRule" id="PRU00023"/>
    </source>
</evidence>
<evidence type="ECO:0000256" key="3">
    <source>
        <dbReference type="ARBA" id="ARBA00022537"/>
    </source>
</evidence>
<dbReference type="PROSITE" id="PS50088">
    <property type="entry name" value="ANK_REPEAT"/>
    <property type="match status" value="2"/>
</dbReference>
<dbReference type="STRING" id="418985.A0A1V9WYZ2"/>
<dbReference type="SUPFAM" id="SSF48403">
    <property type="entry name" value="Ankyrin repeat"/>
    <property type="match status" value="1"/>
</dbReference>
<feature type="region of interest" description="Disordered" evidence="7">
    <location>
        <begin position="730"/>
        <end position="756"/>
    </location>
</feature>
<dbReference type="InterPro" id="IPR000719">
    <property type="entry name" value="Prot_kinase_dom"/>
</dbReference>
<dbReference type="Gene3D" id="1.25.40.20">
    <property type="entry name" value="Ankyrin repeat-containing domain"/>
    <property type="match status" value="1"/>
</dbReference>
<gene>
    <name evidence="9" type="ORF">BIW11_14193</name>
</gene>
<evidence type="ECO:0000256" key="2">
    <source>
        <dbReference type="ARBA" id="ARBA00022483"/>
    </source>
</evidence>
<dbReference type="GO" id="GO:0007140">
    <property type="term" value="P:male meiotic nuclear division"/>
    <property type="evidence" value="ECO:0007669"/>
    <property type="project" value="InterPro"/>
</dbReference>
<dbReference type="SMART" id="SM00220">
    <property type="entry name" value="S_TKc"/>
    <property type="match status" value="1"/>
</dbReference>
<comment type="subcellular location">
    <subcellularLocation>
        <location evidence="1">Target cell membrane</location>
    </subcellularLocation>
</comment>
<keyword evidence="9" id="KW-0808">Transferase</keyword>
<dbReference type="AlphaFoldDB" id="A0A1V9WYZ2"/>
<dbReference type="GO" id="GO:0008608">
    <property type="term" value="P:attachment of spindle microtubules to kinetochore"/>
    <property type="evidence" value="ECO:0007669"/>
    <property type="project" value="InterPro"/>
</dbReference>
<protein>
    <submittedName>
        <fullName evidence="9">Inactive serine/threonine-protein kinase TEX14-like</fullName>
    </submittedName>
</protein>
<dbReference type="GO" id="GO:0044231">
    <property type="term" value="C:host cell presynaptic membrane"/>
    <property type="evidence" value="ECO:0007669"/>
    <property type="project" value="UniProtKB-KW"/>
</dbReference>